<keyword evidence="10" id="KW-0963">Cytoplasm</keyword>
<dbReference type="NCBIfam" id="NF041504">
    <property type="entry name" value="AccA_sub"/>
    <property type="match status" value="1"/>
</dbReference>
<dbReference type="PRINTS" id="PR01069">
    <property type="entry name" value="ACCCTRFRASEA"/>
</dbReference>
<organism evidence="12">
    <name type="scientific">Thermoanaerobaculum aquaticum</name>
    <dbReference type="NCBI Taxonomy" id="1312852"/>
    <lineage>
        <taxon>Bacteria</taxon>
        <taxon>Pseudomonadati</taxon>
        <taxon>Acidobacteriota</taxon>
        <taxon>Thermoanaerobaculia</taxon>
        <taxon>Thermoanaerobaculales</taxon>
        <taxon>Thermoanaerobaculaceae</taxon>
        <taxon>Thermoanaerobaculum</taxon>
    </lineage>
</organism>
<dbReference type="GO" id="GO:0009317">
    <property type="term" value="C:acetyl-CoA carboxylase complex"/>
    <property type="evidence" value="ECO:0007669"/>
    <property type="project" value="InterPro"/>
</dbReference>
<evidence type="ECO:0000256" key="8">
    <source>
        <dbReference type="ARBA" id="ARBA00023160"/>
    </source>
</evidence>
<gene>
    <name evidence="10" type="primary">accA</name>
    <name evidence="12" type="ORF">ENP06_04750</name>
</gene>
<dbReference type="AlphaFoldDB" id="A0A7V2EFR5"/>
<dbReference type="NCBIfam" id="TIGR00513">
    <property type="entry name" value="accA"/>
    <property type="match status" value="1"/>
</dbReference>
<keyword evidence="12" id="KW-0436">Ligase</keyword>
<dbReference type="PROSITE" id="PS50989">
    <property type="entry name" value="COA_CT_CTER"/>
    <property type="match status" value="1"/>
</dbReference>
<comment type="catalytic activity">
    <reaction evidence="9 10">
        <text>N(6)-carboxybiotinyl-L-lysyl-[protein] + acetyl-CoA = N(6)-biotinyl-L-lysyl-[protein] + malonyl-CoA</text>
        <dbReference type="Rhea" id="RHEA:54728"/>
        <dbReference type="Rhea" id="RHEA-COMP:10505"/>
        <dbReference type="Rhea" id="RHEA-COMP:10506"/>
        <dbReference type="ChEBI" id="CHEBI:57288"/>
        <dbReference type="ChEBI" id="CHEBI:57384"/>
        <dbReference type="ChEBI" id="CHEBI:83144"/>
        <dbReference type="ChEBI" id="CHEBI:83145"/>
        <dbReference type="EC" id="2.1.3.15"/>
    </reaction>
</comment>
<keyword evidence="2 10" id="KW-0444">Lipid biosynthesis</keyword>
<dbReference type="PANTHER" id="PTHR42853">
    <property type="entry name" value="ACETYL-COENZYME A CARBOXYLASE CARBOXYL TRANSFERASE SUBUNIT ALPHA"/>
    <property type="match status" value="1"/>
</dbReference>
<dbReference type="InterPro" id="IPR029045">
    <property type="entry name" value="ClpP/crotonase-like_dom_sf"/>
</dbReference>
<dbReference type="Pfam" id="PF03255">
    <property type="entry name" value="ACCA"/>
    <property type="match status" value="1"/>
</dbReference>
<evidence type="ECO:0000256" key="4">
    <source>
        <dbReference type="ARBA" id="ARBA00022741"/>
    </source>
</evidence>
<evidence type="ECO:0000256" key="6">
    <source>
        <dbReference type="ARBA" id="ARBA00022840"/>
    </source>
</evidence>
<keyword evidence="6 10" id="KW-0067">ATP-binding</keyword>
<dbReference type="Gene3D" id="3.90.226.10">
    <property type="entry name" value="2-enoyl-CoA Hydratase, Chain A, domain 1"/>
    <property type="match status" value="1"/>
</dbReference>
<dbReference type="NCBIfam" id="NF004344">
    <property type="entry name" value="PRK05724.1"/>
    <property type="match status" value="1"/>
</dbReference>
<evidence type="ECO:0000256" key="9">
    <source>
        <dbReference type="ARBA" id="ARBA00049152"/>
    </source>
</evidence>
<comment type="pathway">
    <text evidence="1 10">Lipid metabolism; malonyl-CoA biosynthesis; malonyl-CoA from acetyl-CoA: step 1/1.</text>
</comment>
<dbReference type="InterPro" id="IPR001095">
    <property type="entry name" value="Acetyl_CoA_COase_a_su"/>
</dbReference>
<evidence type="ECO:0000256" key="7">
    <source>
        <dbReference type="ARBA" id="ARBA00023098"/>
    </source>
</evidence>
<evidence type="ECO:0000259" key="11">
    <source>
        <dbReference type="PROSITE" id="PS50989"/>
    </source>
</evidence>
<dbReference type="GO" id="GO:0005524">
    <property type="term" value="F:ATP binding"/>
    <property type="evidence" value="ECO:0007669"/>
    <property type="project" value="UniProtKB-KW"/>
</dbReference>
<dbReference type="SUPFAM" id="SSF52096">
    <property type="entry name" value="ClpP/crotonase"/>
    <property type="match status" value="1"/>
</dbReference>
<keyword evidence="4 10" id="KW-0547">Nucleotide-binding</keyword>
<dbReference type="UniPathway" id="UPA00655">
    <property type="reaction ID" value="UER00711"/>
</dbReference>
<evidence type="ECO:0000256" key="10">
    <source>
        <dbReference type="HAMAP-Rule" id="MF_00823"/>
    </source>
</evidence>
<keyword evidence="8 10" id="KW-0275">Fatty acid biosynthesis</keyword>
<dbReference type="GO" id="GO:0003989">
    <property type="term" value="F:acetyl-CoA carboxylase activity"/>
    <property type="evidence" value="ECO:0007669"/>
    <property type="project" value="InterPro"/>
</dbReference>
<dbReference type="GO" id="GO:2001295">
    <property type="term" value="P:malonyl-CoA biosynthetic process"/>
    <property type="evidence" value="ECO:0007669"/>
    <property type="project" value="UniProtKB-UniRule"/>
</dbReference>
<evidence type="ECO:0000313" key="12">
    <source>
        <dbReference type="EMBL" id="HEQ88703.1"/>
    </source>
</evidence>
<keyword evidence="5 10" id="KW-0276">Fatty acid metabolism</keyword>
<dbReference type="GO" id="GO:0016743">
    <property type="term" value="F:carboxyl- or carbamoyltransferase activity"/>
    <property type="evidence" value="ECO:0007669"/>
    <property type="project" value="UniProtKB-UniRule"/>
</dbReference>
<dbReference type="EMBL" id="DSHW01000360">
    <property type="protein sequence ID" value="HEQ88703.1"/>
    <property type="molecule type" value="Genomic_DNA"/>
</dbReference>
<sequence>MGSLPVPPFLARVEELRARLAELESLGTTQAREEAVAVKEALEEEVRRVTANLTPWQKCLLARHPERPYTLDYIRGLFTDWVELHGDRRFADDPAIVAGFARLDGESVAIVGHQKGRDTKERLYRNFGQPKPEGYRKALRVMELAAKFGRPIVCFVDTPGAYPGIDAEERGQAEAIAYNLRAIAMLEVPIVVVITGEGGSGGALAIAVGNRVLMMEHAIYSVISPEGCAAILWKDQSAVQQAAAALKLTATDLLRFRVVDEVVPEPLGGAHMAPQLAIRTVGQAVRKHLHELSRLKPKELIQRRYQRFRALGVFTER</sequence>
<accession>A0A7V2EFR5</accession>
<dbReference type="EC" id="2.1.3.15" evidence="10"/>
<keyword evidence="3 10" id="KW-0808">Transferase</keyword>
<protein>
    <recommendedName>
        <fullName evidence="10">Acetyl-coenzyme A carboxylase carboxyl transferase subunit alpha</fullName>
        <shortName evidence="10">ACCase subunit alpha</shortName>
        <shortName evidence="10">Acetyl-CoA carboxylase carboxyltransferase subunit alpha</shortName>
        <ecNumber evidence="10">2.1.3.15</ecNumber>
    </recommendedName>
</protein>
<comment type="function">
    <text evidence="10">Component of the acetyl coenzyme A carboxylase (ACC) complex. First, biotin carboxylase catalyzes the carboxylation of biotin on its carrier protein (BCCP) and then the CO(2) group is transferred by the carboxyltransferase to acetyl-CoA to form malonyl-CoA.</text>
</comment>
<evidence type="ECO:0000256" key="2">
    <source>
        <dbReference type="ARBA" id="ARBA00022516"/>
    </source>
</evidence>
<dbReference type="InterPro" id="IPR011763">
    <property type="entry name" value="COA_CT_C"/>
</dbReference>
<dbReference type="HAMAP" id="MF_00823">
    <property type="entry name" value="AcetylCoA_CT_alpha"/>
    <property type="match status" value="1"/>
</dbReference>
<dbReference type="GO" id="GO:0006633">
    <property type="term" value="P:fatty acid biosynthetic process"/>
    <property type="evidence" value="ECO:0007669"/>
    <property type="project" value="UniProtKB-KW"/>
</dbReference>
<evidence type="ECO:0000256" key="5">
    <source>
        <dbReference type="ARBA" id="ARBA00022832"/>
    </source>
</evidence>
<comment type="subcellular location">
    <subcellularLocation>
        <location evidence="10">Cytoplasm</location>
    </subcellularLocation>
</comment>
<comment type="caution">
    <text evidence="12">The sequence shown here is derived from an EMBL/GenBank/DDBJ whole genome shotgun (WGS) entry which is preliminary data.</text>
</comment>
<evidence type="ECO:0000256" key="1">
    <source>
        <dbReference type="ARBA" id="ARBA00004956"/>
    </source>
</evidence>
<name>A0A7V2EFR5_9BACT</name>
<comment type="similarity">
    <text evidence="10">Belongs to the AccA family.</text>
</comment>
<feature type="domain" description="CoA carboxyltransferase C-terminal" evidence="11">
    <location>
        <begin position="41"/>
        <end position="291"/>
    </location>
</feature>
<proteinExistence type="inferred from homology"/>
<dbReference type="PANTHER" id="PTHR42853:SF3">
    <property type="entry name" value="ACETYL-COENZYME A CARBOXYLASE CARBOXYL TRANSFERASE SUBUNIT ALPHA, CHLOROPLASTIC"/>
    <property type="match status" value="1"/>
</dbReference>
<keyword evidence="7 10" id="KW-0443">Lipid metabolism</keyword>
<evidence type="ECO:0000256" key="3">
    <source>
        <dbReference type="ARBA" id="ARBA00022679"/>
    </source>
</evidence>
<reference evidence="12" key="1">
    <citation type="journal article" date="2020" name="mSystems">
        <title>Genome- and Community-Level Interaction Insights into Carbon Utilization and Element Cycling Functions of Hydrothermarchaeota in Hydrothermal Sediment.</title>
        <authorList>
            <person name="Zhou Z."/>
            <person name="Liu Y."/>
            <person name="Xu W."/>
            <person name="Pan J."/>
            <person name="Luo Z.H."/>
            <person name="Li M."/>
        </authorList>
    </citation>
    <scope>NUCLEOTIDE SEQUENCE [LARGE SCALE GENOMIC DNA]</scope>
    <source>
        <strain evidence="12">SpSt-186</strain>
    </source>
</reference>
<comment type="subunit">
    <text evidence="10">Acetyl-CoA carboxylase is a heterohexamer composed of biotin carboxyl carrier protein (AccB), biotin carboxylase (AccC) and two subunits each of ACCase subunit alpha (AccA) and ACCase subunit beta (AccD).</text>
</comment>